<evidence type="ECO:0000313" key="1">
    <source>
        <dbReference type="EMBL" id="MFC3980205.1"/>
    </source>
</evidence>
<protein>
    <submittedName>
        <fullName evidence="1">Uncharacterized protein</fullName>
    </submittedName>
</protein>
<sequence>MADLSPVEQIRAAAAWLRAQDQQLPGGRWDLHEDLILTGITSRSVVLTDAADRDGMDALVLSGEWTGEELATIRLLTVLRGALDPFGEVLGQIADGMDDYGAYERYAGTGLTGPDRQRVVADENGRVRHDWTAALAVARTILGTTR</sequence>
<dbReference type="EMBL" id="JBHSBC010000008">
    <property type="protein sequence ID" value="MFC3980205.1"/>
    <property type="molecule type" value="Genomic_DNA"/>
</dbReference>
<evidence type="ECO:0000313" key="2">
    <source>
        <dbReference type="Proteomes" id="UP001595698"/>
    </source>
</evidence>
<dbReference type="Proteomes" id="UP001595698">
    <property type="component" value="Unassembled WGS sequence"/>
</dbReference>
<organism evidence="1 2">
    <name type="scientific">Streptosporangium jomthongense</name>
    <dbReference type="NCBI Taxonomy" id="1193683"/>
    <lineage>
        <taxon>Bacteria</taxon>
        <taxon>Bacillati</taxon>
        <taxon>Actinomycetota</taxon>
        <taxon>Actinomycetes</taxon>
        <taxon>Streptosporangiales</taxon>
        <taxon>Streptosporangiaceae</taxon>
        <taxon>Streptosporangium</taxon>
    </lineage>
</organism>
<gene>
    <name evidence="1" type="ORF">ACFOYY_08750</name>
</gene>
<dbReference type="RefSeq" id="WP_386189193.1">
    <property type="nucleotide sequence ID" value="NZ_JBHSBC010000008.1"/>
</dbReference>
<reference evidence="2" key="1">
    <citation type="journal article" date="2019" name="Int. J. Syst. Evol. Microbiol.">
        <title>The Global Catalogue of Microorganisms (GCM) 10K type strain sequencing project: providing services to taxonomists for standard genome sequencing and annotation.</title>
        <authorList>
            <consortium name="The Broad Institute Genomics Platform"/>
            <consortium name="The Broad Institute Genome Sequencing Center for Infectious Disease"/>
            <person name="Wu L."/>
            <person name="Ma J."/>
        </authorList>
    </citation>
    <scope>NUCLEOTIDE SEQUENCE [LARGE SCALE GENOMIC DNA]</scope>
    <source>
        <strain evidence="2">TBRC 7912</strain>
    </source>
</reference>
<accession>A0ABV8EWV6</accession>
<name>A0ABV8EWV6_9ACTN</name>
<keyword evidence="2" id="KW-1185">Reference proteome</keyword>
<proteinExistence type="predicted"/>
<comment type="caution">
    <text evidence="1">The sequence shown here is derived from an EMBL/GenBank/DDBJ whole genome shotgun (WGS) entry which is preliminary data.</text>
</comment>